<keyword evidence="3" id="KW-1185">Reference proteome</keyword>
<evidence type="ECO:0000259" key="1">
    <source>
        <dbReference type="Pfam" id="PF13966"/>
    </source>
</evidence>
<dbReference type="PANTHER" id="PTHR33116">
    <property type="entry name" value="REVERSE TRANSCRIPTASE ZINC-BINDING DOMAIN-CONTAINING PROTEIN-RELATED-RELATED"/>
    <property type="match status" value="1"/>
</dbReference>
<gene>
    <name evidence="2" type="ORF">CTI12_AA530740</name>
</gene>
<evidence type="ECO:0000313" key="2">
    <source>
        <dbReference type="EMBL" id="PWA43843.1"/>
    </source>
</evidence>
<dbReference type="PANTHER" id="PTHR33116:SF76">
    <property type="entry name" value="DUF4283 DOMAIN-CONTAINING PROTEIN"/>
    <property type="match status" value="1"/>
</dbReference>
<dbReference type="AlphaFoldDB" id="A0A2U1L4B0"/>
<dbReference type="STRING" id="35608.A0A2U1L4B0"/>
<keyword evidence="2" id="KW-0695">RNA-directed DNA polymerase</keyword>
<organism evidence="2 3">
    <name type="scientific">Artemisia annua</name>
    <name type="common">Sweet wormwood</name>
    <dbReference type="NCBI Taxonomy" id="35608"/>
    <lineage>
        <taxon>Eukaryota</taxon>
        <taxon>Viridiplantae</taxon>
        <taxon>Streptophyta</taxon>
        <taxon>Embryophyta</taxon>
        <taxon>Tracheophyta</taxon>
        <taxon>Spermatophyta</taxon>
        <taxon>Magnoliopsida</taxon>
        <taxon>eudicotyledons</taxon>
        <taxon>Gunneridae</taxon>
        <taxon>Pentapetalae</taxon>
        <taxon>asterids</taxon>
        <taxon>campanulids</taxon>
        <taxon>Asterales</taxon>
        <taxon>Asteraceae</taxon>
        <taxon>Asteroideae</taxon>
        <taxon>Anthemideae</taxon>
        <taxon>Artemisiinae</taxon>
        <taxon>Artemisia</taxon>
    </lineage>
</organism>
<evidence type="ECO:0000313" key="3">
    <source>
        <dbReference type="Proteomes" id="UP000245207"/>
    </source>
</evidence>
<comment type="caution">
    <text evidence="2">The sequence shown here is derived from an EMBL/GenBank/DDBJ whole genome shotgun (WGS) entry which is preliminary data.</text>
</comment>
<protein>
    <submittedName>
        <fullName evidence="2">Reverse transcriptase domain, Reverse transcriptase zinc-binding domain protein</fullName>
    </submittedName>
</protein>
<accession>A0A2U1L4B0</accession>
<dbReference type="EMBL" id="PKPP01011609">
    <property type="protein sequence ID" value="PWA43843.1"/>
    <property type="molecule type" value="Genomic_DNA"/>
</dbReference>
<reference evidence="2 3" key="1">
    <citation type="journal article" date="2018" name="Mol. Plant">
        <title>The genome of Artemisia annua provides insight into the evolution of Asteraceae family and artemisinin biosynthesis.</title>
        <authorList>
            <person name="Shen Q."/>
            <person name="Zhang L."/>
            <person name="Liao Z."/>
            <person name="Wang S."/>
            <person name="Yan T."/>
            <person name="Shi P."/>
            <person name="Liu M."/>
            <person name="Fu X."/>
            <person name="Pan Q."/>
            <person name="Wang Y."/>
            <person name="Lv Z."/>
            <person name="Lu X."/>
            <person name="Zhang F."/>
            <person name="Jiang W."/>
            <person name="Ma Y."/>
            <person name="Chen M."/>
            <person name="Hao X."/>
            <person name="Li L."/>
            <person name="Tang Y."/>
            <person name="Lv G."/>
            <person name="Zhou Y."/>
            <person name="Sun X."/>
            <person name="Brodelius P.E."/>
            <person name="Rose J.K.C."/>
            <person name="Tang K."/>
        </authorList>
    </citation>
    <scope>NUCLEOTIDE SEQUENCE [LARGE SCALE GENOMIC DNA]</scope>
    <source>
        <strain evidence="3">cv. Huhao1</strain>
        <tissue evidence="2">Leaf</tissue>
    </source>
</reference>
<dbReference type="InterPro" id="IPR026960">
    <property type="entry name" value="RVT-Znf"/>
</dbReference>
<dbReference type="GO" id="GO:0003964">
    <property type="term" value="F:RNA-directed DNA polymerase activity"/>
    <property type="evidence" value="ECO:0007669"/>
    <property type="project" value="UniProtKB-KW"/>
</dbReference>
<dbReference type="Proteomes" id="UP000245207">
    <property type="component" value="Unassembled WGS sequence"/>
</dbReference>
<sequence>MLTTREIVRAGLSLKDSVYDVIENGNWKWPADWLPKYPTLFTLPVPNIIHDTNDNLVWRDMDGNHRRFSVACAWESLRTRADVVEWFHIPWFSHCIPRHAIHLWLVIRQKLKTQDRLRESDVGPDVDFSLIRCPLCDTVWSQVRGLSGMDSVPPVLADVITFLIPISKGRSVASIISRLLLAATTYYIWLERNARLFKRKKSTVAGVVQVIVSNVRLKLVTFKFKKLTVRSRSMLDSWKIPSACLIHEGSAR</sequence>
<proteinExistence type="predicted"/>
<dbReference type="OrthoDB" id="1937542at2759"/>
<keyword evidence="2" id="KW-0808">Transferase</keyword>
<dbReference type="Pfam" id="PF13966">
    <property type="entry name" value="zf-RVT"/>
    <property type="match status" value="1"/>
</dbReference>
<keyword evidence="2" id="KW-0548">Nucleotidyltransferase</keyword>
<name>A0A2U1L4B0_ARTAN</name>
<feature type="domain" description="Reverse transcriptase zinc-binding" evidence="1">
    <location>
        <begin position="68"/>
        <end position="138"/>
    </location>
</feature>